<accession>A0A2S5BC23</accession>
<name>A0A2S5BC23_9BASI</name>
<dbReference type="SUPFAM" id="SSF55637">
    <property type="entry name" value="Cell cycle regulatory proteins"/>
    <property type="match status" value="1"/>
</dbReference>
<gene>
    <name evidence="5" type="ORF">BMF94_2729</name>
</gene>
<dbReference type="AlphaFoldDB" id="A0A2S5BC23"/>
<organism evidence="5 6">
    <name type="scientific">Rhodotorula taiwanensis</name>
    <dbReference type="NCBI Taxonomy" id="741276"/>
    <lineage>
        <taxon>Eukaryota</taxon>
        <taxon>Fungi</taxon>
        <taxon>Dikarya</taxon>
        <taxon>Basidiomycota</taxon>
        <taxon>Pucciniomycotina</taxon>
        <taxon>Microbotryomycetes</taxon>
        <taxon>Sporidiobolales</taxon>
        <taxon>Sporidiobolaceae</taxon>
        <taxon>Rhodotorula</taxon>
    </lineage>
</organism>
<dbReference type="GO" id="GO:0016538">
    <property type="term" value="F:cyclin-dependent protein serine/threonine kinase regulator activity"/>
    <property type="evidence" value="ECO:0007669"/>
    <property type="project" value="InterPro"/>
</dbReference>
<dbReference type="GO" id="GO:0016787">
    <property type="term" value="F:hydrolase activity"/>
    <property type="evidence" value="ECO:0007669"/>
    <property type="project" value="UniProtKB-KW"/>
</dbReference>
<evidence type="ECO:0000256" key="4">
    <source>
        <dbReference type="RuleBase" id="RU311113"/>
    </source>
</evidence>
<dbReference type="InterPro" id="IPR000789">
    <property type="entry name" value="Cyclin-dep_kinase_reg-sub"/>
</dbReference>
<dbReference type="Gene3D" id="3.30.170.10">
    <property type="entry name" value="Cyclin-dependent kinase, regulatory subunit"/>
    <property type="match status" value="1"/>
</dbReference>
<keyword evidence="3 4" id="KW-0131">Cell cycle</keyword>
<dbReference type="Proteomes" id="UP000237144">
    <property type="component" value="Unassembled WGS sequence"/>
</dbReference>
<dbReference type="PROSITE" id="PS00945">
    <property type="entry name" value="CKS_2"/>
    <property type="match status" value="1"/>
</dbReference>
<dbReference type="PRINTS" id="PR00296">
    <property type="entry name" value="CYCLINKINASE"/>
</dbReference>
<dbReference type="STRING" id="741276.A0A2S5BC23"/>
<dbReference type="OrthoDB" id="440676at2759"/>
<dbReference type="Pfam" id="PF01111">
    <property type="entry name" value="CKS"/>
    <property type="match status" value="1"/>
</dbReference>
<evidence type="ECO:0000256" key="1">
    <source>
        <dbReference type="ARBA" id="ARBA00007782"/>
    </source>
</evidence>
<keyword evidence="2 4" id="KW-0132">Cell division</keyword>
<reference evidence="5 6" key="1">
    <citation type="journal article" date="2018" name="Front. Microbiol.">
        <title>Prospects for Fungal Bioremediation of Acidic Radioactive Waste Sites: Characterization and Genome Sequence of Rhodotorula taiwanensis MD1149.</title>
        <authorList>
            <person name="Tkavc R."/>
            <person name="Matrosova V.Y."/>
            <person name="Grichenko O.E."/>
            <person name="Gostincar C."/>
            <person name="Volpe R.P."/>
            <person name="Klimenkova P."/>
            <person name="Gaidamakova E.K."/>
            <person name="Zhou C.E."/>
            <person name="Stewart B.J."/>
            <person name="Lyman M.G."/>
            <person name="Malfatti S.A."/>
            <person name="Rubinfeld B."/>
            <person name="Courtot M."/>
            <person name="Singh J."/>
            <person name="Dalgard C.L."/>
            <person name="Hamilton T."/>
            <person name="Frey K.G."/>
            <person name="Gunde-Cimerman N."/>
            <person name="Dugan L."/>
            <person name="Daly M.J."/>
        </authorList>
    </citation>
    <scope>NUCLEOTIDE SEQUENCE [LARGE SCALE GENOMIC DNA]</scope>
    <source>
        <strain evidence="5 6">MD1149</strain>
    </source>
</reference>
<dbReference type="InterPro" id="IPR036858">
    <property type="entry name" value="Cyclin-dep_kinase_reg-sub_sf"/>
</dbReference>
<keyword evidence="6" id="KW-1185">Reference proteome</keyword>
<evidence type="ECO:0000256" key="3">
    <source>
        <dbReference type="ARBA" id="ARBA00023306"/>
    </source>
</evidence>
<evidence type="ECO:0000313" key="5">
    <source>
        <dbReference type="EMBL" id="POY74291.1"/>
    </source>
</evidence>
<comment type="similarity">
    <text evidence="1 4">Belongs to the CKS family.</text>
</comment>
<proteinExistence type="inferred from homology"/>
<comment type="caution">
    <text evidence="5">The sequence shown here is derived from an EMBL/GenBank/DDBJ whole genome shotgun (WGS) entry which is preliminary data.</text>
</comment>
<protein>
    <recommendedName>
        <fullName evidence="4">Cyclin-dependent kinases regulatory subunit</fullName>
    </recommendedName>
</protein>
<dbReference type="GO" id="GO:0051301">
    <property type="term" value="P:cell division"/>
    <property type="evidence" value="ECO:0007669"/>
    <property type="project" value="UniProtKB-UniRule"/>
</dbReference>
<evidence type="ECO:0000256" key="2">
    <source>
        <dbReference type="ARBA" id="ARBA00022618"/>
    </source>
</evidence>
<dbReference type="SMART" id="SM01084">
    <property type="entry name" value="CKS"/>
    <property type="match status" value="1"/>
</dbReference>
<keyword evidence="5" id="KW-0378">Hydrolase</keyword>
<comment type="function">
    <text evidence="4">Binds to the catalytic subunit of the cyclin dependent kinases and is essential for their biological function.</text>
</comment>
<sequence>MMVDLEQKKADIDKYEEAIYYSPRYSGKSLAFKGRVLVADSAPPLDDGYEYRHVVLPKALVKYLPKDRVAEEDEWRGLGIRQSPGWWNYERHAPEPHILLFKRVKEPEPAGQKLK</sequence>
<evidence type="ECO:0000313" key="6">
    <source>
        <dbReference type="Proteomes" id="UP000237144"/>
    </source>
</evidence>
<dbReference type="PANTHER" id="PTHR23415">
    <property type="entry name" value="CYCLIN-DEPENDENT KINASES REGULATORY SUBUNIT/60S RIBOSOME SUBUNIT BIOGENESIS PROTEIN NIP7"/>
    <property type="match status" value="1"/>
</dbReference>
<dbReference type="EMBL" id="PJQD01000026">
    <property type="protein sequence ID" value="POY74291.1"/>
    <property type="molecule type" value="Genomic_DNA"/>
</dbReference>